<accession>A0A2W4T5M7</accession>
<evidence type="ECO:0000259" key="2">
    <source>
        <dbReference type="Pfam" id="PF13436"/>
    </source>
</evidence>
<dbReference type="AlphaFoldDB" id="A0A2W4T5M7"/>
<organism evidence="3 4">
    <name type="scientific">Candidatus Methylumidiphilus alinenensis</name>
    <dbReference type="NCBI Taxonomy" id="2202197"/>
    <lineage>
        <taxon>Bacteria</taxon>
        <taxon>Pseudomonadati</taxon>
        <taxon>Pseudomonadota</taxon>
        <taxon>Gammaproteobacteria</taxon>
        <taxon>Methylococcales</taxon>
        <taxon>Candidatus Methylumidiphilus</taxon>
    </lineage>
</organism>
<feature type="chain" id="PRO_5015975883" description="Glycine-zipper-containing OmpA-like membrane domain-containing protein" evidence="1">
    <location>
        <begin position="23"/>
        <end position="132"/>
    </location>
</feature>
<dbReference type="PROSITE" id="PS51257">
    <property type="entry name" value="PROKAR_LIPOPROTEIN"/>
    <property type="match status" value="1"/>
</dbReference>
<dbReference type="Pfam" id="PF13436">
    <property type="entry name" value="Gly-zipper_OmpA"/>
    <property type="match status" value="1"/>
</dbReference>
<sequence>MLKELRVLVFVFASAMIATGCATYGGYQPTIDTYNDPNIGRIEQDKAECDGLAKQAGSVGTNTLKGAGVGALIGAAGGAALGAVIGNPATGAAAGAAIGGIGGGASQGMSSDKEYKQAFNNCMRNRGHNVIN</sequence>
<reference evidence="3 4" key="1">
    <citation type="journal article" date="2018" name="Aquat. Microb. Ecol.">
        <title>Gammaproteobacterial methanotrophs dominate.</title>
        <authorList>
            <person name="Rissanen A.J."/>
            <person name="Saarenheimo J."/>
            <person name="Tiirola M."/>
            <person name="Peura S."/>
            <person name="Aalto S.L."/>
            <person name="Karvinen A."/>
            <person name="Nykanen H."/>
        </authorList>
    </citation>
    <scope>NUCLEOTIDE SEQUENCE [LARGE SCALE GENOMIC DNA]</scope>
    <source>
        <strain evidence="3">AMbin10</strain>
    </source>
</reference>
<keyword evidence="1" id="KW-0732">Signal</keyword>
<dbReference type="InterPro" id="IPR025693">
    <property type="entry name" value="Gly-zipper_OmpA-like_dom"/>
</dbReference>
<proteinExistence type="predicted"/>
<name>A0A2W4T5M7_9GAMM</name>
<dbReference type="EMBL" id="QJPH01000325">
    <property type="protein sequence ID" value="PZN78057.1"/>
    <property type="molecule type" value="Genomic_DNA"/>
</dbReference>
<gene>
    <name evidence="3" type="ORF">DM484_13580</name>
</gene>
<feature type="domain" description="Glycine-zipper-containing OmpA-like membrane" evidence="2">
    <location>
        <begin position="65"/>
        <end position="107"/>
    </location>
</feature>
<feature type="signal peptide" evidence="1">
    <location>
        <begin position="1"/>
        <end position="22"/>
    </location>
</feature>
<evidence type="ECO:0000313" key="4">
    <source>
        <dbReference type="Proteomes" id="UP000249396"/>
    </source>
</evidence>
<protein>
    <recommendedName>
        <fullName evidence="2">Glycine-zipper-containing OmpA-like membrane domain-containing protein</fullName>
    </recommendedName>
</protein>
<comment type="caution">
    <text evidence="3">The sequence shown here is derived from an EMBL/GenBank/DDBJ whole genome shotgun (WGS) entry which is preliminary data.</text>
</comment>
<evidence type="ECO:0000256" key="1">
    <source>
        <dbReference type="SAM" id="SignalP"/>
    </source>
</evidence>
<dbReference type="Proteomes" id="UP000249396">
    <property type="component" value="Unassembled WGS sequence"/>
</dbReference>
<evidence type="ECO:0000313" key="3">
    <source>
        <dbReference type="EMBL" id="PZN78057.1"/>
    </source>
</evidence>